<sequence>MTEYTLVRHSGYALAANPALDDAVEVHELSGQQSYLVRAAGGVVFTTLAAAQAAQDRVNLADGSPPRAPGYFSSLRIGSAEIYVPQ</sequence>
<keyword evidence="2" id="KW-1185">Reference proteome</keyword>
<evidence type="ECO:0000313" key="1">
    <source>
        <dbReference type="EMBL" id="KAA5610023.1"/>
    </source>
</evidence>
<reference evidence="1 2" key="1">
    <citation type="submission" date="2019-09" db="EMBL/GenBank/DDBJ databases">
        <title>Genome sequence of Rhodovastum atsumiense, a diverse member of the Acetobacteraceae family of non-sulfur purple photosynthetic bacteria.</title>
        <authorList>
            <person name="Meyer T."/>
            <person name="Kyndt J."/>
        </authorList>
    </citation>
    <scope>NUCLEOTIDE SEQUENCE [LARGE SCALE GENOMIC DNA]</scope>
    <source>
        <strain evidence="1 2">DSM 21279</strain>
    </source>
</reference>
<evidence type="ECO:0000313" key="2">
    <source>
        <dbReference type="Proteomes" id="UP000325255"/>
    </source>
</evidence>
<gene>
    <name evidence="1" type="ORF">F1189_21190</name>
</gene>
<proteinExistence type="predicted"/>
<protein>
    <submittedName>
        <fullName evidence="1">Uncharacterized protein</fullName>
    </submittedName>
</protein>
<organism evidence="1 2">
    <name type="scientific">Rhodovastum atsumiense</name>
    <dbReference type="NCBI Taxonomy" id="504468"/>
    <lineage>
        <taxon>Bacteria</taxon>
        <taxon>Pseudomonadati</taxon>
        <taxon>Pseudomonadota</taxon>
        <taxon>Alphaproteobacteria</taxon>
        <taxon>Acetobacterales</taxon>
        <taxon>Acetobacteraceae</taxon>
        <taxon>Rhodovastum</taxon>
    </lineage>
</organism>
<accession>A0A5M6IP17</accession>
<dbReference type="Proteomes" id="UP000325255">
    <property type="component" value="Unassembled WGS sequence"/>
</dbReference>
<name>A0A5M6IP17_9PROT</name>
<dbReference type="AlphaFoldDB" id="A0A5M6IP17"/>
<dbReference type="EMBL" id="VWPK01000039">
    <property type="protein sequence ID" value="KAA5610023.1"/>
    <property type="molecule type" value="Genomic_DNA"/>
</dbReference>
<dbReference type="RefSeq" id="WP_150042877.1">
    <property type="nucleotide sequence ID" value="NZ_OW485601.1"/>
</dbReference>
<comment type="caution">
    <text evidence="1">The sequence shown here is derived from an EMBL/GenBank/DDBJ whole genome shotgun (WGS) entry which is preliminary data.</text>
</comment>